<protein>
    <submittedName>
        <fullName evidence="1">Uncharacterized protein</fullName>
    </submittedName>
</protein>
<evidence type="ECO:0000313" key="2">
    <source>
        <dbReference type="Proteomes" id="UP000238479"/>
    </source>
</evidence>
<comment type="caution">
    <text evidence="1">The sequence shown here is derived from an EMBL/GenBank/DDBJ whole genome shotgun (WGS) entry which is preliminary data.</text>
</comment>
<accession>A0A2P6QP64</accession>
<reference evidence="1 2" key="1">
    <citation type="journal article" date="2018" name="Nat. Genet.">
        <title>The Rosa genome provides new insights in the design of modern roses.</title>
        <authorList>
            <person name="Bendahmane M."/>
        </authorList>
    </citation>
    <scope>NUCLEOTIDE SEQUENCE [LARGE SCALE GENOMIC DNA]</scope>
    <source>
        <strain evidence="2">cv. Old Blush</strain>
    </source>
</reference>
<gene>
    <name evidence="1" type="ORF">RchiOBHm_Chr4g0386381</name>
</gene>
<dbReference type="EMBL" id="PDCK01000042">
    <property type="protein sequence ID" value="PRQ35974.1"/>
    <property type="molecule type" value="Genomic_DNA"/>
</dbReference>
<name>A0A2P6QP64_ROSCH</name>
<sequence length="49" mass="5735">MATLAHFPTPARRKRARQGMRIDSLIKRTPNELKLSRSILDILRIISYE</sequence>
<evidence type="ECO:0000313" key="1">
    <source>
        <dbReference type="EMBL" id="PRQ35974.1"/>
    </source>
</evidence>
<dbReference type="Gramene" id="PRQ35974">
    <property type="protein sequence ID" value="PRQ35974"/>
    <property type="gene ID" value="RchiOBHm_Chr4g0386381"/>
</dbReference>
<keyword evidence="2" id="KW-1185">Reference proteome</keyword>
<dbReference type="Proteomes" id="UP000238479">
    <property type="component" value="Chromosome 4"/>
</dbReference>
<organism evidence="1 2">
    <name type="scientific">Rosa chinensis</name>
    <name type="common">China rose</name>
    <dbReference type="NCBI Taxonomy" id="74649"/>
    <lineage>
        <taxon>Eukaryota</taxon>
        <taxon>Viridiplantae</taxon>
        <taxon>Streptophyta</taxon>
        <taxon>Embryophyta</taxon>
        <taxon>Tracheophyta</taxon>
        <taxon>Spermatophyta</taxon>
        <taxon>Magnoliopsida</taxon>
        <taxon>eudicotyledons</taxon>
        <taxon>Gunneridae</taxon>
        <taxon>Pentapetalae</taxon>
        <taxon>rosids</taxon>
        <taxon>fabids</taxon>
        <taxon>Rosales</taxon>
        <taxon>Rosaceae</taxon>
        <taxon>Rosoideae</taxon>
        <taxon>Rosoideae incertae sedis</taxon>
        <taxon>Rosa</taxon>
    </lineage>
</organism>
<proteinExistence type="predicted"/>
<dbReference type="AlphaFoldDB" id="A0A2P6QP64"/>